<comment type="caution">
    <text evidence="1">The sequence shown here is derived from an EMBL/GenBank/DDBJ whole genome shotgun (WGS) entry which is preliminary data.</text>
</comment>
<name>A0ACC2VQV7_9TREE</name>
<keyword evidence="2" id="KW-1185">Reference proteome</keyword>
<evidence type="ECO:0000313" key="2">
    <source>
        <dbReference type="Proteomes" id="UP001230649"/>
    </source>
</evidence>
<accession>A0ACC2VQV7</accession>
<organism evidence="1 2">
    <name type="scientific">Naganishia adeliensis</name>
    <dbReference type="NCBI Taxonomy" id="92952"/>
    <lineage>
        <taxon>Eukaryota</taxon>
        <taxon>Fungi</taxon>
        <taxon>Dikarya</taxon>
        <taxon>Basidiomycota</taxon>
        <taxon>Agaricomycotina</taxon>
        <taxon>Tremellomycetes</taxon>
        <taxon>Filobasidiales</taxon>
        <taxon>Filobasidiaceae</taxon>
        <taxon>Naganishia</taxon>
    </lineage>
</organism>
<sequence>MLSESTPSSSAENPLPISEMSADFDILLLIITGRPQETINRHKNWAQATRLYRMMEKYQLDGHQPWFSDMCVAWLHEYPLAALFLACNRPTIDTTLARHAIADGLAKIDAANLHRANPAFFREECRSSGSDYRRWLFDPANTTVRFGLNLGYKGLLAYNYTFAGLAPTPSASHASSMYACSSTSRPAETDWQALAAKFVETVKQVELEMSARGVSRTY</sequence>
<reference evidence="1" key="1">
    <citation type="submission" date="2023-04" db="EMBL/GenBank/DDBJ databases">
        <title>Draft Genome sequencing of Naganishia species isolated from polar environments using Oxford Nanopore Technology.</title>
        <authorList>
            <person name="Leo P."/>
            <person name="Venkateswaran K."/>
        </authorList>
    </citation>
    <scope>NUCLEOTIDE SEQUENCE</scope>
    <source>
        <strain evidence="1">MNA-CCFEE 5262</strain>
    </source>
</reference>
<dbReference type="Proteomes" id="UP001230649">
    <property type="component" value="Unassembled WGS sequence"/>
</dbReference>
<proteinExistence type="predicted"/>
<evidence type="ECO:0000313" key="1">
    <source>
        <dbReference type="EMBL" id="KAJ9101021.1"/>
    </source>
</evidence>
<protein>
    <submittedName>
        <fullName evidence="1">Uncharacterized protein</fullName>
    </submittedName>
</protein>
<gene>
    <name evidence="1" type="ORF">QFC20_005305</name>
</gene>
<dbReference type="EMBL" id="JASBWS010000071">
    <property type="protein sequence ID" value="KAJ9101021.1"/>
    <property type="molecule type" value="Genomic_DNA"/>
</dbReference>